<gene>
    <name evidence="2" type="ORF">FME95_10880</name>
</gene>
<reference evidence="2 3" key="1">
    <citation type="submission" date="2019-07" db="EMBL/GenBank/DDBJ databases">
        <title>Reinekea sp. strain SSH23 genome sequencing and assembly.</title>
        <authorList>
            <person name="Kim I."/>
        </authorList>
    </citation>
    <scope>NUCLEOTIDE SEQUENCE [LARGE SCALE GENOMIC DNA]</scope>
    <source>
        <strain evidence="2 3">SSH23</strain>
    </source>
</reference>
<dbReference type="Pfam" id="PF11777">
    <property type="entry name" value="DUF3316"/>
    <property type="match status" value="1"/>
</dbReference>
<keyword evidence="3" id="KW-1185">Reference proteome</keyword>
<dbReference type="InterPro" id="IPR016879">
    <property type="entry name" value="UCP028299"/>
</dbReference>
<dbReference type="Proteomes" id="UP000321764">
    <property type="component" value="Unassembled WGS sequence"/>
</dbReference>
<sequence length="118" mass="12912">MNTKTLLTAATLSASLLFSTAAFANFEAATDSEVIYTDAFSSESAAYNAGFAVIDQLSDASQSELRTELHAYGADIRDLNVENTTVHVQKFATAPDNIQYRAVIDVDYSFQERQDNND</sequence>
<proteinExistence type="predicted"/>
<evidence type="ECO:0000313" key="3">
    <source>
        <dbReference type="Proteomes" id="UP000321764"/>
    </source>
</evidence>
<feature type="chain" id="PRO_5023021250" evidence="1">
    <location>
        <begin position="25"/>
        <end position="118"/>
    </location>
</feature>
<dbReference type="PIRSF" id="PIRSF028299">
    <property type="entry name" value="UCP028299"/>
    <property type="match status" value="1"/>
</dbReference>
<accession>A0A5C8Z419</accession>
<dbReference type="AlphaFoldDB" id="A0A5C8Z419"/>
<organism evidence="2 3">
    <name type="scientific">Reinekea thalattae</name>
    <dbReference type="NCBI Taxonomy" id="2593301"/>
    <lineage>
        <taxon>Bacteria</taxon>
        <taxon>Pseudomonadati</taxon>
        <taxon>Pseudomonadota</taxon>
        <taxon>Gammaproteobacteria</taxon>
        <taxon>Oceanospirillales</taxon>
        <taxon>Saccharospirillaceae</taxon>
        <taxon>Reinekea</taxon>
    </lineage>
</organism>
<evidence type="ECO:0000256" key="1">
    <source>
        <dbReference type="SAM" id="SignalP"/>
    </source>
</evidence>
<evidence type="ECO:0000313" key="2">
    <source>
        <dbReference type="EMBL" id="TXR51921.1"/>
    </source>
</evidence>
<protein>
    <submittedName>
        <fullName evidence="2">DUF3316 domain-containing protein</fullName>
    </submittedName>
</protein>
<dbReference type="OrthoDB" id="5904423at2"/>
<dbReference type="EMBL" id="VKAD01000002">
    <property type="protein sequence ID" value="TXR51921.1"/>
    <property type="molecule type" value="Genomic_DNA"/>
</dbReference>
<keyword evidence="1" id="KW-0732">Signal</keyword>
<name>A0A5C8Z419_9GAMM</name>
<dbReference type="RefSeq" id="WP_147714517.1">
    <property type="nucleotide sequence ID" value="NZ_VKAD01000002.1"/>
</dbReference>
<comment type="caution">
    <text evidence="2">The sequence shown here is derived from an EMBL/GenBank/DDBJ whole genome shotgun (WGS) entry which is preliminary data.</text>
</comment>
<feature type="signal peptide" evidence="1">
    <location>
        <begin position="1"/>
        <end position="24"/>
    </location>
</feature>